<evidence type="ECO:0000313" key="2">
    <source>
        <dbReference type="EMBL" id="QDV27117.1"/>
    </source>
</evidence>
<keyword evidence="1" id="KW-0472">Membrane</keyword>
<accession>A0A518GEY0</accession>
<protein>
    <submittedName>
        <fullName evidence="2">Uncharacterized protein</fullName>
    </submittedName>
</protein>
<keyword evidence="1" id="KW-1133">Transmembrane helix</keyword>
<evidence type="ECO:0000313" key="3">
    <source>
        <dbReference type="Proteomes" id="UP000318017"/>
    </source>
</evidence>
<sequence>MGRAYSGVLGSLAVSFIIARGLLLGMLPNEILTQCLVVFISFAFLGYWIGFAAEKTVSESVENRFRSEMARLQSAAASNDSESSE</sequence>
<evidence type="ECO:0000256" key="1">
    <source>
        <dbReference type="SAM" id="Phobius"/>
    </source>
</evidence>
<keyword evidence="3" id="KW-1185">Reference proteome</keyword>
<organism evidence="2 3">
    <name type="scientific">Aureliella helgolandensis</name>
    <dbReference type="NCBI Taxonomy" id="2527968"/>
    <lineage>
        <taxon>Bacteria</taxon>
        <taxon>Pseudomonadati</taxon>
        <taxon>Planctomycetota</taxon>
        <taxon>Planctomycetia</taxon>
        <taxon>Pirellulales</taxon>
        <taxon>Pirellulaceae</taxon>
        <taxon>Aureliella</taxon>
    </lineage>
</organism>
<dbReference type="KEGG" id="ahel:Q31a_55040"/>
<dbReference type="OrthoDB" id="290324at2"/>
<feature type="transmembrane region" description="Helical" evidence="1">
    <location>
        <begin position="7"/>
        <end position="25"/>
    </location>
</feature>
<dbReference type="AlphaFoldDB" id="A0A518GEY0"/>
<proteinExistence type="predicted"/>
<name>A0A518GEY0_9BACT</name>
<keyword evidence="1" id="KW-0812">Transmembrane</keyword>
<dbReference type="RefSeq" id="WP_145084006.1">
    <property type="nucleotide sequence ID" value="NZ_CP036298.1"/>
</dbReference>
<feature type="transmembrane region" description="Helical" evidence="1">
    <location>
        <begin position="31"/>
        <end position="50"/>
    </location>
</feature>
<dbReference type="EMBL" id="CP036298">
    <property type="protein sequence ID" value="QDV27117.1"/>
    <property type="molecule type" value="Genomic_DNA"/>
</dbReference>
<gene>
    <name evidence="2" type="ORF">Q31a_55040</name>
</gene>
<dbReference type="Proteomes" id="UP000318017">
    <property type="component" value="Chromosome"/>
</dbReference>
<reference evidence="2 3" key="1">
    <citation type="submission" date="2019-02" db="EMBL/GenBank/DDBJ databases">
        <title>Deep-cultivation of Planctomycetes and their phenomic and genomic characterization uncovers novel biology.</title>
        <authorList>
            <person name="Wiegand S."/>
            <person name="Jogler M."/>
            <person name="Boedeker C."/>
            <person name="Pinto D."/>
            <person name="Vollmers J."/>
            <person name="Rivas-Marin E."/>
            <person name="Kohn T."/>
            <person name="Peeters S.H."/>
            <person name="Heuer A."/>
            <person name="Rast P."/>
            <person name="Oberbeckmann S."/>
            <person name="Bunk B."/>
            <person name="Jeske O."/>
            <person name="Meyerdierks A."/>
            <person name="Storesund J.E."/>
            <person name="Kallscheuer N."/>
            <person name="Luecker S."/>
            <person name="Lage O.M."/>
            <person name="Pohl T."/>
            <person name="Merkel B.J."/>
            <person name="Hornburger P."/>
            <person name="Mueller R.-W."/>
            <person name="Bruemmer F."/>
            <person name="Labrenz M."/>
            <person name="Spormann A.M."/>
            <person name="Op den Camp H."/>
            <person name="Overmann J."/>
            <person name="Amann R."/>
            <person name="Jetten M.S.M."/>
            <person name="Mascher T."/>
            <person name="Medema M.H."/>
            <person name="Devos D.P."/>
            <person name="Kaster A.-K."/>
            <person name="Ovreas L."/>
            <person name="Rohde M."/>
            <person name="Galperin M.Y."/>
            <person name="Jogler C."/>
        </authorList>
    </citation>
    <scope>NUCLEOTIDE SEQUENCE [LARGE SCALE GENOMIC DNA]</scope>
    <source>
        <strain evidence="2 3">Q31a</strain>
    </source>
</reference>